<feature type="transmembrane region" description="Helical" evidence="1">
    <location>
        <begin position="29"/>
        <end position="45"/>
    </location>
</feature>
<sequence length="57" mass="6460">MRARKDDGNPSSCQSGVSDTSLHYDQRRVLYASLYGFFVFCIAPHPQGELRKKSHTT</sequence>
<name>A0A6A6FSP8_9PEZI</name>
<protein>
    <submittedName>
        <fullName evidence="2">Uncharacterized protein</fullName>
    </submittedName>
</protein>
<evidence type="ECO:0000256" key="1">
    <source>
        <dbReference type="SAM" id="Phobius"/>
    </source>
</evidence>
<dbReference type="Proteomes" id="UP000799539">
    <property type="component" value="Unassembled WGS sequence"/>
</dbReference>
<keyword evidence="1" id="KW-1133">Transmembrane helix</keyword>
<proteinExistence type="predicted"/>
<keyword evidence="3" id="KW-1185">Reference proteome</keyword>
<accession>A0A6A6FSP8</accession>
<evidence type="ECO:0000313" key="3">
    <source>
        <dbReference type="Proteomes" id="UP000799539"/>
    </source>
</evidence>
<keyword evidence="1" id="KW-0472">Membrane</keyword>
<reference evidence="2" key="1">
    <citation type="journal article" date="2020" name="Stud. Mycol.">
        <title>101 Dothideomycetes genomes: a test case for predicting lifestyles and emergence of pathogens.</title>
        <authorList>
            <person name="Haridas S."/>
            <person name="Albert R."/>
            <person name="Binder M."/>
            <person name="Bloem J."/>
            <person name="Labutti K."/>
            <person name="Salamov A."/>
            <person name="Andreopoulos B."/>
            <person name="Baker S."/>
            <person name="Barry K."/>
            <person name="Bills G."/>
            <person name="Bluhm B."/>
            <person name="Cannon C."/>
            <person name="Castanera R."/>
            <person name="Culley D."/>
            <person name="Daum C."/>
            <person name="Ezra D."/>
            <person name="Gonzalez J."/>
            <person name="Henrissat B."/>
            <person name="Kuo A."/>
            <person name="Liang C."/>
            <person name="Lipzen A."/>
            <person name="Lutzoni F."/>
            <person name="Magnuson J."/>
            <person name="Mondo S."/>
            <person name="Nolan M."/>
            <person name="Ohm R."/>
            <person name="Pangilinan J."/>
            <person name="Park H.-J."/>
            <person name="Ramirez L."/>
            <person name="Alfaro M."/>
            <person name="Sun H."/>
            <person name="Tritt A."/>
            <person name="Yoshinaga Y."/>
            <person name="Zwiers L.-H."/>
            <person name="Turgeon B."/>
            <person name="Goodwin S."/>
            <person name="Spatafora J."/>
            <person name="Crous P."/>
            <person name="Grigoriev I."/>
        </authorList>
    </citation>
    <scope>NUCLEOTIDE SEQUENCE</scope>
    <source>
        <strain evidence="2">SCOH1-5</strain>
    </source>
</reference>
<organism evidence="2 3">
    <name type="scientific">Cercospora zeae-maydis SCOH1-5</name>
    <dbReference type="NCBI Taxonomy" id="717836"/>
    <lineage>
        <taxon>Eukaryota</taxon>
        <taxon>Fungi</taxon>
        <taxon>Dikarya</taxon>
        <taxon>Ascomycota</taxon>
        <taxon>Pezizomycotina</taxon>
        <taxon>Dothideomycetes</taxon>
        <taxon>Dothideomycetidae</taxon>
        <taxon>Mycosphaerellales</taxon>
        <taxon>Mycosphaerellaceae</taxon>
        <taxon>Cercospora</taxon>
    </lineage>
</organism>
<gene>
    <name evidence="2" type="ORF">CERZMDRAFT_89892</name>
</gene>
<keyword evidence="1" id="KW-0812">Transmembrane</keyword>
<dbReference type="AlphaFoldDB" id="A0A6A6FSP8"/>
<evidence type="ECO:0000313" key="2">
    <source>
        <dbReference type="EMBL" id="KAF2216473.1"/>
    </source>
</evidence>
<dbReference type="EMBL" id="ML992664">
    <property type="protein sequence ID" value="KAF2216473.1"/>
    <property type="molecule type" value="Genomic_DNA"/>
</dbReference>
<feature type="non-terminal residue" evidence="2">
    <location>
        <position position="57"/>
    </location>
</feature>